<keyword evidence="5 7" id="KW-1133">Transmembrane helix</keyword>
<dbReference type="InterPro" id="IPR001958">
    <property type="entry name" value="Tet-R_TetA/multi-R_MdtG-like"/>
</dbReference>
<sequence length="423" mass="45157">FSDMAMYGIVVPVLPSLLEDMVDNVSMSNGLLTGSFALGLLFGAPISGKLSDVYRNRQLPMCIGLGALLLSTIMFSLANVYWLLIVARILQGAASGASWAVGFSMVADVYPPEKAGVAMGTIMGCNTLGHLLGPTLGGVLFEAGGRHAPFIFGACLALVDLLARIVVGETINWKVTHLRSEDGTGPYVEAPMVNLPFTKMIASWRVLAVCMGTFASASVLSGVDPILPLFLESTFNLNPGLVGVVFIALVIPNVIVSPVIGWLLDRFKPNRIYLISLGLVLIGTLSPMITLTKTLTTHVVTLVFLGATLSVALAPTTPELLYYMHDMGSNSYGVVYALFNVVFSLGMFVGPIMAGALYESTSFLITMLALMGLILSVAVVLVCGETYRILFRRTHYPVETKEIEAETGTGTECEAMVDVKELP</sequence>
<accession>A0A4P9ZW68</accession>
<evidence type="ECO:0000256" key="7">
    <source>
        <dbReference type="SAM" id="Phobius"/>
    </source>
</evidence>
<dbReference type="SUPFAM" id="SSF103473">
    <property type="entry name" value="MFS general substrate transporter"/>
    <property type="match status" value="1"/>
</dbReference>
<dbReference type="PROSITE" id="PS50850">
    <property type="entry name" value="MFS"/>
    <property type="match status" value="1"/>
</dbReference>
<evidence type="ECO:0000256" key="5">
    <source>
        <dbReference type="ARBA" id="ARBA00022989"/>
    </source>
</evidence>
<keyword evidence="6 7" id="KW-0472">Membrane</keyword>
<gene>
    <name evidence="9" type="ORF">BJ085DRAFT_16662</name>
</gene>
<comment type="similarity">
    <text evidence="2">Belongs to the major facilitator superfamily. Vesicular transporter family.</text>
</comment>
<dbReference type="AlphaFoldDB" id="A0A4P9ZW68"/>
<feature type="transmembrane region" description="Helical" evidence="7">
    <location>
        <begin position="271"/>
        <end position="289"/>
    </location>
</feature>
<dbReference type="InterPro" id="IPR020846">
    <property type="entry name" value="MFS_dom"/>
</dbReference>
<keyword evidence="10" id="KW-1185">Reference proteome</keyword>
<dbReference type="InterPro" id="IPR011701">
    <property type="entry name" value="MFS"/>
</dbReference>
<feature type="domain" description="Major facilitator superfamily (MFS) profile" evidence="8">
    <location>
        <begin position="1"/>
        <end position="387"/>
    </location>
</feature>
<dbReference type="GO" id="GO:0016020">
    <property type="term" value="C:membrane"/>
    <property type="evidence" value="ECO:0007669"/>
    <property type="project" value="UniProtKB-SubCell"/>
</dbReference>
<name>A0A4P9ZW68_9FUNG</name>
<dbReference type="PANTHER" id="PTHR23506:SF23">
    <property type="entry name" value="GH10249P"/>
    <property type="match status" value="1"/>
</dbReference>
<comment type="subcellular location">
    <subcellularLocation>
        <location evidence="1">Membrane</location>
        <topology evidence="1">Multi-pass membrane protein</topology>
    </subcellularLocation>
</comment>
<feature type="transmembrane region" description="Helical" evidence="7">
    <location>
        <begin position="363"/>
        <end position="383"/>
    </location>
</feature>
<keyword evidence="4 7" id="KW-0812">Transmembrane</keyword>
<feature type="transmembrane region" description="Helical" evidence="7">
    <location>
        <begin position="295"/>
        <end position="314"/>
    </location>
</feature>
<evidence type="ECO:0000256" key="6">
    <source>
        <dbReference type="ARBA" id="ARBA00023136"/>
    </source>
</evidence>
<organism evidence="9 10">
    <name type="scientific">Dimargaris cristalligena</name>
    <dbReference type="NCBI Taxonomy" id="215637"/>
    <lineage>
        <taxon>Eukaryota</taxon>
        <taxon>Fungi</taxon>
        <taxon>Fungi incertae sedis</taxon>
        <taxon>Zoopagomycota</taxon>
        <taxon>Kickxellomycotina</taxon>
        <taxon>Dimargaritomycetes</taxon>
        <taxon>Dimargaritales</taxon>
        <taxon>Dimargaritaceae</taxon>
        <taxon>Dimargaris</taxon>
    </lineage>
</organism>
<evidence type="ECO:0000256" key="2">
    <source>
        <dbReference type="ARBA" id="ARBA00006829"/>
    </source>
</evidence>
<feature type="transmembrane region" description="Helical" evidence="7">
    <location>
        <begin position="59"/>
        <end position="83"/>
    </location>
</feature>
<feature type="transmembrane region" description="Helical" evidence="7">
    <location>
        <begin position="27"/>
        <end position="47"/>
    </location>
</feature>
<feature type="transmembrane region" description="Helical" evidence="7">
    <location>
        <begin position="202"/>
        <end position="221"/>
    </location>
</feature>
<dbReference type="CDD" id="cd17325">
    <property type="entry name" value="MFS_MdtG_SLC18_like"/>
    <property type="match status" value="1"/>
</dbReference>
<feature type="transmembrane region" description="Helical" evidence="7">
    <location>
        <begin position="241"/>
        <end position="264"/>
    </location>
</feature>
<keyword evidence="3" id="KW-0813">Transport</keyword>
<evidence type="ECO:0000256" key="1">
    <source>
        <dbReference type="ARBA" id="ARBA00004141"/>
    </source>
</evidence>
<dbReference type="Pfam" id="PF07690">
    <property type="entry name" value="MFS_1"/>
    <property type="match status" value="2"/>
</dbReference>
<reference evidence="10" key="1">
    <citation type="journal article" date="2018" name="Nat. Microbiol.">
        <title>Leveraging single-cell genomics to expand the fungal tree of life.</title>
        <authorList>
            <person name="Ahrendt S.R."/>
            <person name="Quandt C.A."/>
            <person name="Ciobanu D."/>
            <person name="Clum A."/>
            <person name="Salamov A."/>
            <person name="Andreopoulos B."/>
            <person name="Cheng J.F."/>
            <person name="Woyke T."/>
            <person name="Pelin A."/>
            <person name="Henrissat B."/>
            <person name="Reynolds N.K."/>
            <person name="Benny G.L."/>
            <person name="Smith M.E."/>
            <person name="James T.Y."/>
            <person name="Grigoriev I.V."/>
        </authorList>
    </citation>
    <scope>NUCLEOTIDE SEQUENCE [LARGE SCALE GENOMIC DNA]</scope>
    <source>
        <strain evidence="10">RSA 468</strain>
    </source>
</reference>
<dbReference type="Gene3D" id="1.20.1250.20">
    <property type="entry name" value="MFS general substrate transporter like domains"/>
    <property type="match status" value="2"/>
</dbReference>
<dbReference type="InterPro" id="IPR036259">
    <property type="entry name" value="MFS_trans_sf"/>
</dbReference>
<dbReference type="InterPro" id="IPR050930">
    <property type="entry name" value="MFS_Vesicular_Transporter"/>
</dbReference>
<evidence type="ECO:0000313" key="9">
    <source>
        <dbReference type="EMBL" id="RKP37896.1"/>
    </source>
</evidence>
<dbReference type="PRINTS" id="PR01035">
    <property type="entry name" value="TCRTETA"/>
</dbReference>
<feature type="transmembrane region" description="Helical" evidence="7">
    <location>
        <begin position="334"/>
        <end position="357"/>
    </location>
</feature>
<evidence type="ECO:0000259" key="8">
    <source>
        <dbReference type="PROSITE" id="PS50850"/>
    </source>
</evidence>
<dbReference type="GO" id="GO:0022857">
    <property type="term" value="F:transmembrane transporter activity"/>
    <property type="evidence" value="ECO:0007669"/>
    <property type="project" value="InterPro"/>
</dbReference>
<evidence type="ECO:0000256" key="4">
    <source>
        <dbReference type="ARBA" id="ARBA00022692"/>
    </source>
</evidence>
<dbReference type="STRING" id="215637.A0A4P9ZW68"/>
<dbReference type="EMBL" id="ML002433">
    <property type="protein sequence ID" value="RKP37896.1"/>
    <property type="molecule type" value="Genomic_DNA"/>
</dbReference>
<dbReference type="PANTHER" id="PTHR23506">
    <property type="entry name" value="GH10249P"/>
    <property type="match status" value="1"/>
</dbReference>
<proteinExistence type="inferred from homology"/>
<protein>
    <submittedName>
        <fullName evidence="9">Major facilitator superfamily domain-containing protein</fullName>
    </submittedName>
</protein>
<evidence type="ECO:0000256" key="3">
    <source>
        <dbReference type="ARBA" id="ARBA00022448"/>
    </source>
</evidence>
<feature type="non-terminal residue" evidence="9">
    <location>
        <position position="1"/>
    </location>
</feature>
<evidence type="ECO:0000313" key="10">
    <source>
        <dbReference type="Proteomes" id="UP000268162"/>
    </source>
</evidence>
<dbReference type="Proteomes" id="UP000268162">
    <property type="component" value="Unassembled WGS sequence"/>
</dbReference>